<dbReference type="SUPFAM" id="SSF56219">
    <property type="entry name" value="DNase I-like"/>
    <property type="match status" value="1"/>
</dbReference>
<evidence type="ECO:0000313" key="4">
    <source>
        <dbReference type="Proteomes" id="UP001297581"/>
    </source>
</evidence>
<dbReference type="EMBL" id="JAKUDL010000003">
    <property type="protein sequence ID" value="MCH4294631.1"/>
    <property type="molecule type" value="Genomic_DNA"/>
</dbReference>
<dbReference type="InterPro" id="IPR036691">
    <property type="entry name" value="Endo/exonu/phosph_ase_sf"/>
</dbReference>
<keyword evidence="3" id="KW-0540">Nuclease</keyword>
<dbReference type="GO" id="GO:0004519">
    <property type="term" value="F:endonuclease activity"/>
    <property type="evidence" value="ECO:0007669"/>
    <property type="project" value="UniProtKB-KW"/>
</dbReference>
<name>A0AAJ1BH47_9GAMM</name>
<feature type="region of interest" description="Disordered" evidence="1">
    <location>
        <begin position="1"/>
        <end position="26"/>
    </location>
</feature>
<dbReference type="InterPro" id="IPR005135">
    <property type="entry name" value="Endo/exonuclease/phosphatase"/>
</dbReference>
<keyword evidence="3" id="KW-0255">Endonuclease</keyword>
<protein>
    <submittedName>
        <fullName evidence="3">Endonuclease/exonuclease/phosphatase family protein</fullName>
    </submittedName>
</protein>
<reference evidence="3 4" key="1">
    <citation type="submission" date="2022-02" db="EMBL/GenBank/DDBJ databases">
        <title>The genome sequence of Shewanella sp. 3B26.</title>
        <authorList>
            <person name="Du J."/>
        </authorList>
    </citation>
    <scope>NUCLEOTIDE SEQUENCE [LARGE SCALE GENOMIC DNA]</scope>
    <source>
        <strain evidence="3 4">3B26</strain>
    </source>
</reference>
<evidence type="ECO:0000256" key="1">
    <source>
        <dbReference type="SAM" id="MobiDB-lite"/>
    </source>
</evidence>
<dbReference type="Gene3D" id="3.60.10.10">
    <property type="entry name" value="Endonuclease/exonuclease/phosphatase"/>
    <property type="match status" value="1"/>
</dbReference>
<evidence type="ECO:0000313" key="3">
    <source>
        <dbReference type="EMBL" id="MCH4294631.1"/>
    </source>
</evidence>
<organism evidence="3 4">
    <name type="scientific">Shewanella zhuhaiensis</name>
    <dbReference type="NCBI Taxonomy" id="2919576"/>
    <lineage>
        <taxon>Bacteria</taxon>
        <taxon>Pseudomonadati</taxon>
        <taxon>Pseudomonadota</taxon>
        <taxon>Gammaproteobacteria</taxon>
        <taxon>Alteromonadales</taxon>
        <taxon>Shewanellaceae</taxon>
        <taxon>Shewanella</taxon>
    </lineage>
</organism>
<dbReference type="RefSeq" id="WP_240590957.1">
    <property type="nucleotide sequence ID" value="NZ_JAKUDL010000003.1"/>
</dbReference>
<dbReference type="Pfam" id="PF03372">
    <property type="entry name" value="Exo_endo_phos"/>
    <property type="match status" value="1"/>
</dbReference>
<dbReference type="AlphaFoldDB" id="A0AAJ1BH47"/>
<sequence>MSKAIKVNSAPKHSEPKHASKSVKLAGDNHQASATKLTRVDIATLNLFNFLAPPAAAYEFDRIYSNEQWQKKCNWLRHCVTSLEADIIGFQEVFSVDELKVVMQELGYPYFAVVDTPSCEDYVCRAPVVAIASRLPLAEVVAVEPDPKAVAAMGLGDDFRFGRRVLRATVSLNDWGMLDIYVLHFKSPRPLFEPEALGEMSAAPRLLAHRALGSFASRARRGFEAMLLYQALLQRRDDTANPMLVMGDFNGGLDAAEFGGFWLEADAIHGNDRKGAGLGALTDDAFNRAIAHFALKDASVLFLESQLFDRQGGRHESEPLEDLSWARRPTHYLGSRGSLLDHILLSQDFDGALAPARGRVCHFSVFDEHLRTPVYERDSESSDHAALVVGLELL</sequence>
<evidence type="ECO:0000259" key="2">
    <source>
        <dbReference type="Pfam" id="PF03372"/>
    </source>
</evidence>
<feature type="domain" description="Endonuclease/exonuclease/phosphatase" evidence="2">
    <location>
        <begin position="77"/>
        <end position="384"/>
    </location>
</feature>
<proteinExistence type="predicted"/>
<gene>
    <name evidence="3" type="ORF">MJ923_09995</name>
</gene>
<comment type="caution">
    <text evidence="3">The sequence shown here is derived from an EMBL/GenBank/DDBJ whole genome shotgun (WGS) entry which is preliminary data.</text>
</comment>
<keyword evidence="3" id="KW-0378">Hydrolase</keyword>
<dbReference type="Proteomes" id="UP001297581">
    <property type="component" value="Unassembled WGS sequence"/>
</dbReference>
<accession>A0AAJ1BH47</accession>
<keyword evidence="4" id="KW-1185">Reference proteome</keyword>